<keyword evidence="2" id="KW-1185">Reference proteome</keyword>
<evidence type="ECO:0000313" key="2">
    <source>
        <dbReference type="Proteomes" id="UP000662782"/>
    </source>
</evidence>
<sequence length="496" mass="56401">MSEINLVYYLVSRKVEGKKTERACAGAFGYSYDVSVVGKKKLQKDVPTTVGYYVGNTTSNGTVVEPIDSLSVVVSDRALEIEAQLDLLKVILEDAVEHEDVKNIGLIGKYPLLEKLLTVDPSKIVEKEYKLGKTEFNKEAVKSLTDIQALMDKLKGRSKLVFNFTLSVEGGMGPKMAWQSAGIAEVETVWGMEPIAVLYRQPMKTFLNPESDFNRIICGSRWYFNTGEGNDFYELKEGYRRYGFGKVEKDKKYYGKLTPDVTYSSFYTQTPIALLDKLYDYTEKRTHNPKGLMLAGNMQFVRSKEIARLIDNCPGVVREKDLIVPFRMGSQDEPTLVELIDPPGLTYRISDVMEEHDIILHSFLNKDEFNKFGQYQKFYDITNVIFEKIPNKKGEIKLKLQPDFTQNTQTFKVNVEHRKAVKAVPITLSVGYDLPERNAFNSVKDPDVQVWVNIDEANDGCLIYRIIVKAEDWIYIHASGCANVRVLNKAELGRKD</sequence>
<gene>
    <name evidence="1" type="ORF">CPT_Miami_219</name>
</gene>
<reference evidence="1 2" key="1">
    <citation type="submission" date="2020-07" db="EMBL/GenBank/DDBJ databases">
        <title>Complete genome sequence of Klebsiella pneumoniae phage Miami.</title>
        <authorList>
            <person name="Mora D.A."/>
            <person name="Lessor L."/>
            <person name="Gill J."/>
            <person name="Liu M."/>
        </authorList>
    </citation>
    <scope>NUCLEOTIDE SEQUENCE [LARGE SCALE GENOMIC DNA]</scope>
</reference>
<evidence type="ECO:0000313" key="1">
    <source>
        <dbReference type="EMBL" id="QPB09314.1"/>
    </source>
</evidence>
<accession>A0A873WV46</accession>
<dbReference type="Proteomes" id="UP000662782">
    <property type="component" value="Segment"/>
</dbReference>
<organism evidence="1 2">
    <name type="scientific">Klebsiella phage Miami</name>
    <dbReference type="NCBI Taxonomy" id="2767581"/>
    <lineage>
        <taxon>Viruses</taxon>
        <taxon>Duplodnaviria</taxon>
        <taxon>Heunggongvirae</taxon>
        <taxon>Uroviricota</taxon>
        <taxon>Caudoviricetes</taxon>
        <taxon>Chimalliviridae</taxon>
        <taxon>Miamivirus</taxon>
        <taxon>Miamivirus miami</taxon>
    </lineage>
</organism>
<name>A0A873WV46_9CAUD</name>
<dbReference type="EMBL" id="MT701590">
    <property type="protein sequence ID" value="QPB09314.1"/>
    <property type="molecule type" value="Genomic_DNA"/>
</dbReference>
<proteinExistence type="predicted"/>
<protein>
    <submittedName>
        <fullName evidence="1">Uncharacterized protein</fullName>
    </submittedName>
</protein>